<dbReference type="EMBL" id="MRBO01000217">
    <property type="protein sequence ID" value="KAB2586308.1"/>
    <property type="molecule type" value="Genomic_DNA"/>
</dbReference>
<name>A0A1F2Q097_RHOER</name>
<organism evidence="1 2">
    <name type="scientific">Rhodococcus erythropolis</name>
    <name type="common">Arthrobacter picolinophilus</name>
    <dbReference type="NCBI Taxonomy" id="1833"/>
    <lineage>
        <taxon>Bacteria</taxon>
        <taxon>Bacillati</taxon>
        <taxon>Actinomycetota</taxon>
        <taxon>Actinomycetes</taxon>
        <taxon>Mycobacteriales</taxon>
        <taxon>Nocardiaceae</taxon>
        <taxon>Rhodococcus</taxon>
        <taxon>Rhodococcus erythropolis group</taxon>
    </lineage>
</organism>
<gene>
    <name evidence="1" type="ORF">BS297_05880</name>
</gene>
<accession>A0A1F2Q097</accession>
<dbReference type="PANTHER" id="PTHR40763:SF4">
    <property type="entry name" value="DUF1707 DOMAIN-CONTAINING PROTEIN"/>
    <property type="match status" value="1"/>
</dbReference>
<protein>
    <submittedName>
        <fullName evidence="1">Uncharacterized protein</fullName>
    </submittedName>
</protein>
<dbReference type="InterPro" id="IPR012551">
    <property type="entry name" value="DUF1707_SHOCT-like"/>
</dbReference>
<dbReference type="PANTHER" id="PTHR40763">
    <property type="entry name" value="MEMBRANE PROTEIN-RELATED"/>
    <property type="match status" value="1"/>
</dbReference>
<dbReference type="AlphaFoldDB" id="A0A1F2Q097"/>
<comment type="caution">
    <text evidence="1">The sequence shown here is derived from an EMBL/GenBank/DDBJ whole genome shotgun (WGS) entry which is preliminary data.</text>
</comment>
<evidence type="ECO:0000313" key="1">
    <source>
        <dbReference type="EMBL" id="KAB2586308.1"/>
    </source>
</evidence>
<proteinExistence type="predicted"/>
<sequence length="270" mass="28799">MAQKYPPNTRAANRDRETTAAVVDAAFGDGQLNAAEHRAAAQAVAKARTLDELAAIVADLQGAANPPSDRRRPPKRPVPWFAAATVAAALVVGVGAYSLTHRDPVTPPSAVAPAVVPNPEPLVIPTPFMASAEGIALLRDRLREKFGSTVVDEITFNNSAAYFSLAVPGQPNRKIKYSFRGGFTADGDPESRKIDTATVNLDAIDLEAVRRNIEAIQRHVNVPDAQVYYISYTAGEEPLLDISAKNSFGEGGFVNTTSAGELVRVYAFTD</sequence>
<dbReference type="RefSeq" id="WP_070385322.1">
    <property type="nucleotide sequence ID" value="NZ_CP195194.1"/>
</dbReference>
<evidence type="ECO:0000313" key="2">
    <source>
        <dbReference type="Proteomes" id="UP000325576"/>
    </source>
</evidence>
<dbReference type="Proteomes" id="UP000325576">
    <property type="component" value="Unassembled WGS sequence"/>
</dbReference>
<reference evidence="1 2" key="1">
    <citation type="journal article" date="2017" name="Poromechanics V (2013)">
        <title>Genomic Characterization of the Arsenic-Tolerant Actinobacterium, &lt;i&gt;Rhodococcus erythropolis&lt;/i&gt; S43.</title>
        <authorList>
            <person name="Retamal-Morales G."/>
            <person name="Mehnert M."/>
            <person name="Schwabe R."/>
            <person name="Tischler D."/>
            <person name="Schloemann M."/>
            <person name="Levican G.J."/>
        </authorList>
    </citation>
    <scope>NUCLEOTIDE SEQUENCE [LARGE SCALE GENOMIC DNA]</scope>
    <source>
        <strain evidence="1 2">S43</strain>
    </source>
</reference>
<dbReference type="Pfam" id="PF08044">
    <property type="entry name" value="DUF1707"/>
    <property type="match status" value="1"/>
</dbReference>